<organism evidence="2 3">
    <name type="scientific">Candidatus Thiothrix singaporensis</name>
    <dbReference type="NCBI Taxonomy" id="2799669"/>
    <lineage>
        <taxon>Bacteria</taxon>
        <taxon>Pseudomonadati</taxon>
        <taxon>Pseudomonadota</taxon>
        <taxon>Gammaproteobacteria</taxon>
        <taxon>Thiotrichales</taxon>
        <taxon>Thiotrichaceae</taxon>
        <taxon>Thiothrix</taxon>
    </lineage>
</organism>
<gene>
    <name evidence="2" type="ORF">HZT40_03495</name>
</gene>
<dbReference type="PANTHER" id="PTHR40455:SF1">
    <property type="entry name" value="ANTITOXIN HIGA"/>
    <property type="match status" value="1"/>
</dbReference>
<dbReference type="GO" id="GO:0001046">
    <property type="term" value="F:core promoter sequence-specific DNA binding"/>
    <property type="evidence" value="ECO:0007669"/>
    <property type="project" value="TreeGrafter"/>
</dbReference>
<name>A0A7L6AP08_9GAMM</name>
<accession>A0A7L6AP08</accession>
<evidence type="ECO:0000256" key="1">
    <source>
        <dbReference type="SAM" id="Coils"/>
    </source>
</evidence>
<keyword evidence="3" id="KW-1185">Reference proteome</keyword>
<feature type="coiled-coil region" evidence="1">
    <location>
        <begin position="35"/>
        <end position="107"/>
    </location>
</feature>
<sequence length="155" mass="17463">MQRRLIDGFATVKSKAKALFEEAGFITEIRNDADYENALALMDELIEDYDEHRALIAVLANSIEEWENTAPEFAAFNQQLAQLDDGVAVLRTLIDQYQLKADDLKDEIGSKSLVSMILNGSRKLTREHIQALSLRFGLNPAIFFQAPKHQLQVVA</sequence>
<evidence type="ECO:0000313" key="2">
    <source>
        <dbReference type="EMBL" id="QLQ30825.1"/>
    </source>
</evidence>
<dbReference type="EMBL" id="CP059265">
    <property type="protein sequence ID" value="QLQ30825.1"/>
    <property type="molecule type" value="Genomic_DNA"/>
</dbReference>
<proteinExistence type="predicted"/>
<dbReference type="GO" id="GO:0006355">
    <property type="term" value="P:regulation of DNA-templated transcription"/>
    <property type="evidence" value="ECO:0007669"/>
    <property type="project" value="InterPro"/>
</dbReference>
<dbReference type="PANTHER" id="PTHR40455">
    <property type="entry name" value="ANTITOXIN HIGA"/>
    <property type="match status" value="1"/>
</dbReference>
<evidence type="ECO:0000313" key="3">
    <source>
        <dbReference type="Proteomes" id="UP000510621"/>
    </source>
</evidence>
<reference evidence="2" key="1">
    <citation type="submission" date="2020-06" db="EMBL/GenBank/DDBJ databases">
        <title>Analysis procedures for assessing recovery of high quality, complete, closed genomes from Nanopore long read metagenome sequencing.</title>
        <authorList>
            <person name="Bessarab I."/>
            <person name="Arumugam K."/>
            <person name="Haryono M."/>
            <person name="Liu X."/>
            <person name="Roy S."/>
            <person name="Zuniga-Montanez R.E."/>
            <person name="Qiu G."/>
            <person name="Drautz-Moses D.I."/>
            <person name="Law Y.Y."/>
            <person name="Wuertz S."/>
            <person name="Lauro F.M."/>
            <person name="Huson D.H."/>
            <person name="Williams R.B."/>
        </authorList>
    </citation>
    <scope>NUCLEOTIDE SEQUENCE [LARGE SCALE GENOMIC DNA]</scope>
    <source>
        <strain evidence="2">SSD2</strain>
    </source>
</reference>
<dbReference type="AlphaFoldDB" id="A0A7L6AP08"/>
<protein>
    <submittedName>
        <fullName evidence="2">Transcriptional regulator</fullName>
    </submittedName>
</protein>
<dbReference type="KEGG" id="this:HZT40_03495"/>
<dbReference type="InterPro" id="IPR039060">
    <property type="entry name" value="Antitox_HigA"/>
</dbReference>
<keyword evidence="1" id="KW-0175">Coiled coil</keyword>
<dbReference type="Proteomes" id="UP000510621">
    <property type="component" value="Chromosome"/>
</dbReference>